<protein>
    <recommendedName>
        <fullName evidence="4">DUF481 domain-containing protein</fullName>
    </recommendedName>
</protein>
<keyword evidence="1" id="KW-0732">Signal</keyword>
<organism evidence="2 3">
    <name type="scientific">Runella salmonicolor</name>
    <dbReference type="NCBI Taxonomy" id="2950278"/>
    <lineage>
        <taxon>Bacteria</taxon>
        <taxon>Pseudomonadati</taxon>
        <taxon>Bacteroidota</taxon>
        <taxon>Cytophagia</taxon>
        <taxon>Cytophagales</taxon>
        <taxon>Spirosomataceae</taxon>
        <taxon>Runella</taxon>
    </lineage>
</organism>
<evidence type="ECO:0008006" key="4">
    <source>
        <dbReference type="Google" id="ProtNLM"/>
    </source>
</evidence>
<keyword evidence="3" id="KW-1185">Reference proteome</keyword>
<name>A0ABT1FHS4_9BACT</name>
<accession>A0ABT1FHS4</accession>
<evidence type="ECO:0000313" key="3">
    <source>
        <dbReference type="Proteomes" id="UP001204772"/>
    </source>
</evidence>
<proteinExistence type="predicted"/>
<sequence length="217" mass="24644">MNPKLLSIIVPLLWVSMVQAQIPVEVFGGDKKASFDMMFFKFFKNKEGQNSHFLFFTRERAVVDYKQTATSNLPQFGFTEAFSYNHPAFKGFAPVLVGQVLNRGTFAKTGIQYAHVSATLTVFGWSVVALESKPDIDLFLLLRYTPPLNKKWHLFSQIELINALPTDQTTYFNFAQRLRLGLKKADWQLGLGSDLSAAGRKSYTTTQNTGLFIRHEF</sequence>
<feature type="chain" id="PRO_5045405699" description="DUF481 domain-containing protein" evidence="1">
    <location>
        <begin position="21"/>
        <end position="217"/>
    </location>
</feature>
<dbReference type="EMBL" id="JAMZEL010000001">
    <property type="protein sequence ID" value="MCP1381267.1"/>
    <property type="molecule type" value="Genomic_DNA"/>
</dbReference>
<dbReference type="RefSeq" id="WP_253524669.1">
    <property type="nucleotide sequence ID" value="NZ_JAMZEL010000001.1"/>
</dbReference>
<evidence type="ECO:0000256" key="1">
    <source>
        <dbReference type="SAM" id="SignalP"/>
    </source>
</evidence>
<reference evidence="2 3" key="1">
    <citation type="submission" date="2022-06" db="EMBL/GenBank/DDBJ databases">
        <title>Runella sp. S5 genome sequencing.</title>
        <authorList>
            <person name="Park S."/>
        </authorList>
    </citation>
    <scope>NUCLEOTIDE SEQUENCE [LARGE SCALE GENOMIC DNA]</scope>
    <source>
        <strain evidence="2 3">S5</strain>
    </source>
</reference>
<feature type="signal peptide" evidence="1">
    <location>
        <begin position="1"/>
        <end position="20"/>
    </location>
</feature>
<evidence type="ECO:0000313" key="2">
    <source>
        <dbReference type="EMBL" id="MCP1381267.1"/>
    </source>
</evidence>
<dbReference type="Proteomes" id="UP001204772">
    <property type="component" value="Unassembled WGS sequence"/>
</dbReference>
<gene>
    <name evidence="2" type="ORF">NCI00_02485</name>
</gene>
<comment type="caution">
    <text evidence="2">The sequence shown here is derived from an EMBL/GenBank/DDBJ whole genome shotgun (WGS) entry which is preliminary data.</text>
</comment>